<proteinExistence type="predicted"/>
<organism evidence="2 3">
    <name type="scientific">Eumeta variegata</name>
    <name type="common">Bagworm moth</name>
    <name type="synonym">Eumeta japonica</name>
    <dbReference type="NCBI Taxonomy" id="151549"/>
    <lineage>
        <taxon>Eukaryota</taxon>
        <taxon>Metazoa</taxon>
        <taxon>Ecdysozoa</taxon>
        <taxon>Arthropoda</taxon>
        <taxon>Hexapoda</taxon>
        <taxon>Insecta</taxon>
        <taxon>Pterygota</taxon>
        <taxon>Neoptera</taxon>
        <taxon>Endopterygota</taxon>
        <taxon>Lepidoptera</taxon>
        <taxon>Glossata</taxon>
        <taxon>Ditrysia</taxon>
        <taxon>Tineoidea</taxon>
        <taxon>Psychidae</taxon>
        <taxon>Oiketicinae</taxon>
        <taxon>Eumeta</taxon>
    </lineage>
</organism>
<gene>
    <name evidence="2" type="ORF">EVAR_33473_1</name>
</gene>
<name>A0A4C1WH80_EUMVA</name>
<evidence type="ECO:0000313" key="3">
    <source>
        <dbReference type="Proteomes" id="UP000299102"/>
    </source>
</evidence>
<evidence type="ECO:0000256" key="1">
    <source>
        <dbReference type="SAM" id="MobiDB-lite"/>
    </source>
</evidence>
<feature type="compositionally biased region" description="Polar residues" evidence="1">
    <location>
        <begin position="58"/>
        <end position="73"/>
    </location>
</feature>
<dbReference type="AlphaFoldDB" id="A0A4C1WH80"/>
<evidence type="ECO:0000313" key="2">
    <source>
        <dbReference type="EMBL" id="GBP49719.1"/>
    </source>
</evidence>
<accession>A0A4C1WH80</accession>
<dbReference type="Proteomes" id="UP000299102">
    <property type="component" value="Unassembled WGS sequence"/>
</dbReference>
<dbReference type="EMBL" id="BGZK01000551">
    <property type="protein sequence ID" value="GBP49719.1"/>
    <property type="molecule type" value="Genomic_DNA"/>
</dbReference>
<feature type="region of interest" description="Disordered" evidence="1">
    <location>
        <begin position="54"/>
        <end position="102"/>
    </location>
</feature>
<protein>
    <submittedName>
        <fullName evidence="2">Uncharacterized protein</fullName>
    </submittedName>
</protein>
<keyword evidence="3" id="KW-1185">Reference proteome</keyword>
<comment type="caution">
    <text evidence="2">The sequence shown here is derived from an EMBL/GenBank/DDBJ whole genome shotgun (WGS) entry which is preliminary data.</text>
</comment>
<reference evidence="2 3" key="1">
    <citation type="journal article" date="2019" name="Commun. Biol.">
        <title>The bagworm genome reveals a unique fibroin gene that provides high tensile strength.</title>
        <authorList>
            <person name="Kono N."/>
            <person name="Nakamura H."/>
            <person name="Ohtoshi R."/>
            <person name="Tomita M."/>
            <person name="Numata K."/>
            <person name="Arakawa K."/>
        </authorList>
    </citation>
    <scope>NUCLEOTIDE SEQUENCE [LARGE SCALE GENOMIC DNA]</scope>
</reference>
<sequence>MKVKNSISKKCRFFLYKLFLPNSKSYIEIFLLAPLARSSFTESRIILYHSVGPRISTHPESNADTSRDSSSVPLSDVRTPELFRVRHESDSRGPPARDAIQRRQSLSCVVRELA</sequence>
<feature type="compositionally biased region" description="Basic and acidic residues" evidence="1">
    <location>
        <begin position="78"/>
        <end position="91"/>
    </location>
</feature>